<dbReference type="GO" id="GO:0000209">
    <property type="term" value="P:protein polyubiquitination"/>
    <property type="evidence" value="ECO:0007669"/>
    <property type="project" value="TreeGrafter"/>
</dbReference>
<dbReference type="AlphaFoldDB" id="A0A8J5QPM5"/>
<dbReference type="PROSITE" id="PS50082">
    <property type="entry name" value="WD_REPEATS_2"/>
    <property type="match status" value="1"/>
</dbReference>
<protein>
    <submittedName>
        <fullName evidence="3">DSE1</fullName>
    </submittedName>
</protein>
<dbReference type="Pfam" id="PF00400">
    <property type="entry name" value="WD40"/>
    <property type="match status" value="2"/>
</dbReference>
<keyword evidence="1" id="KW-0853">WD repeat</keyword>
<dbReference type="GO" id="GO:0000109">
    <property type="term" value="C:nucleotide-excision repair complex"/>
    <property type="evidence" value="ECO:0007669"/>
    <property type="project" value="TreeGrafter"/>
</dbReference>
<dbReference type="GO" id="GO:0006283">
    <property type="term" value="P:transcription-coupled nucleotide-excision repair"/>
    <property type="evidence" value="ECO:0007669"/>
    <property type="project" value="InterPro"/>
</dbReference>
<dbReference type="GeneID" id="73468146"/>
<comment type="caution">
    <text evidence="3">The sequence shown here is derived from an EMBL/GenBank/DDBJ whole genome shotgun (WGS) entry which is preliminary data.</text>
</comment>
<keyword evidence="4" id="KW-1185">Reference proteome</keyword>
<gene>
    <name evidence="3" type="ORF">J8A68_001345</name>
</gene>
<feature type="region of interest" description="Disordered" evidence="2">
    <location>
        <begin position="587"/>
        <end position="631"/>
    </location>
</feature>
<dbReference type="GO" id="GO:0031464">
    <property type="term" value="C:Cul4A-RING E3 ubiquitin ligase complex"/>
    <property type="evidence" value="ECO:0007669"/>
    <property type="project" value="TreeGrafter"/>
</dbReference>
<reference evidence="3 4" key="1">
    <citation type="journal article" date="2021" name="DNA Res.">
        <title>Genome analysis of Candida subhashii reveals its hybrid nature and dual mitochondrial genome conformations.</title>
        <authorList>
            <person name="Mixao V."/>
            <person name="Hegedusova E."/>
            <person name="Saus E."/>
            <person name="Pryszcz L.P."/>
            <person name="Cillingova A."/>
            <person name="Nosek J."/>
            <person name="Gabaldon T."/>
        </authorList>
    </citation>
    <scope>NUCLEOTIDE SEQUENCE [LARGE SCALE GENOMIC DNA]</scope>
    <source>
        <strain evidence="3 4">CBS 10753</strain>
    </source>
</reference>
<accession>A0A8J5QPM5</accession>
<organism evidence="3 4">
    <name type="scientific">[Candida] subhashii</name>
    <dbReference type="NCBI Taxonomy" id="561895"/>
    <lineage>
        <taxon>Eukaryota</taxon>
        <taxon>Fungi</taxon>
        <taxon>Dikarya</taxon>
        <taxon>Ascomycota</taxon>
        <taxon>Saccharomycotina</taxon>
        <taxon>Pichiomycetes</taxon>
        <taxon>Debaryomycetaceae</taxon>
        <taxon>Spathaspora</taxon>
    </lineage>
</organism>
<dbReference type="InterPro" id="IPR042238">
    <property type="entry name" value="Rad28/ERCC8/Ckn1/ATCSA-1"/>
</dbReference>
<dbReference type="EMBL" id="JAGSYN010000051">
    <property type="protein sequence ID" value="KAG7665289.1"/>
    <property type="molecule type" value="Genomic_DNA"/>
</dbReference>
<dbReference type="OrthoDB" id="361494at2759"/>
<name>A0A8J5QPM5_9ASCO</name>
<dbReference type="Proteomes" id="UP000694255">
    <property type="component" value="Unassembled WGS sequence"/>
</dbReference>
<feature type="repeat" description="WD" evidence="1">
    <location>
        <begin position="319"/>
        <end position="351"/>
    </location>
</feature>
<proteinExistence type="predicted"/>
<dbReference type="InterPro" id="IPR001680">
    <property type="entry name" value="WD40_rpt"/>
</dbReference>
<dbReference type="GO" id="GO:0043161">
    <property type="term" value="P:proteasome-mediated ubiquitin-dependent protein catabolic process"/>
    <property type="evidence" value="ECO:0007669"/>
    <property type="project" value="TreeGrafter"/>
</dbReference>
<evidence type="ECO:0000256" key="2">
    <source>
        <dbReference type="SAM" id="MobiDB-lite"/>
    </source>
</evidence>
<evidence type="ECO:0000256" key="1">
    <source>
        <dbReference type="PROSITE-ProRule" id="PRU00221"/>
    </source>
</evidence>
<dbReference type="SMART" id="SM00320">
    <property type="entry name" value="WD40"/>
    <property type="match status" value="3"/>
</dbReference>
<feature type="compositionally biased region" description="Polar residues" evidence="2">
    <location>
        <begin position="604"/>
        <end position="615"/>
    </location>
</feature>
<dbReference type="PANTHER" id="PTHR46202:SF1">
    <property type="entry name" value="DNA EXCISION REPAIR PROTEIN ERCC-8"/>
    <property type="match status" value="1"/>
</dbReference>
<dbReference type="RefSeq" id="XP_049265521.1">
    <property type="nucleotide sequence ID" value="XM_049404989.1"/>
</dbReference>
<sequence>MSDYYQPPLLFRQNAIRRFQPSLPTIESVCNINSLTSDSSTSATSYTTSQLFHSIAASNSSTPRSSWLLHPDTSKDTQVLNKSCSLNRVNVKSNYWKIPDNDMNLTSMAVNTDQQPFKDSTTLAIASGNNTSNLFIYQLNLFKHHLIHHTTITLPNIHTMRWVPNNSNYLITGNNKGYAHLVSIPNNINSDEEEEEAAEICKRFNHRKHLKNHSERYSTSPIKKLEFYNQENNLLSIFNNHLYHWDIKDCTSQSKPTPLSIANIPGIQDFDIIPNHPSSSTIAISGKFGVSLFDLRMGKFNIPMGSSELSYRELSSNIIKWNPNNEYVFASGHGDGIVRLWDIRKQESYASLQGHNDYEIKNIQWDNNGDLFTGGRDGNIIHWDLTSDNNKVNSDNFTKCGLREGFNSVKFNPETNTLEETLSQRQCGTVLPASNTNIVDMASVRHNGEVKVLSIDGSSFLGVHSKITEAVDIRISSEKVYYTEEDVRDLLLSSQDALDISSRSGSDESLVIEPLSVAYKSSPLASPAVSSSDTLVTSSSLVEQHKQHNDDASVIDIDEDEFEPKHTIIDVDDDDNDFQFFNTSSPMARSFSTEESPSPNTSSINDSAESISTMATEVAEEEEEEHISGMKPSLSFNVTDFFSSLVSTEGPITFPQSLQL</sequence>
<evidence type="ECO:0000313" key="4">
    <source>
        <dbReference type="Proteomes" id="UP000694255"/>
    </source>
</evidence>
<dbReference type="PANTHER" id="PTHR46202">
    <property type="entry name" value="DNA EXCISION REPAIR PROTEIN ERCC-8"/>
    <property type="match status" value="1"/>
</dbReference>
<feature type="compositionally biased region" description="Low complexity" evidence="2">
    <location>
        <begin position="590"/>
        <end position="603"/>
    </location>
</feature>
<evidence type="ECO:0000313" key="3">
    <source>
        <dbReference type="EMBL" id="KAG7665289.1"/>
    </source>
</evidence>